<evidence type="ECO:0000256" key="9">
    <source>
        <dbReference type="SAM" id="Phobius"/>
    </source>
</evidence>
<dbReference type="OrthoDB" id="6133115at2759"/>
<evidence type="ECO:0000256" key="7">
    <source>
        <dbReference type="ARBA" id="ARBA00023136"/>
    </source>
</evidence>
<keyword evidence="3" id="KW-1003">Cell membrane</keyword>
<protein>
    <recommendedName>
        <fullName evidence="10">Major facilitator superfamily (MFS) profile domain-containing protein</fullName>
    </recommendedName>
</protein>
<dbReference type="GO" id="GO:0005886">
    <property type="term" value="C:plasma membrane"/>
    <property type="evidence" value="ECO:0007669"/>
    <property type="project" value="UniProtKB-SubCell"/>
</dbReference>
<reference evidence="11" key="1">
    <citation type="submission" date="2020-08" db="EMBL/GenBank/DDBJ databases">
        <title>Genome sequencing and assembly of the red palm weevil Rhynchophorus ferrugineus.</title>
        <authorList>
            <person name="Dias G.B."/>
            <person name="Bergman C.M."/>
            <person name="Manee M."/>
        </authorList>
    </citation>
    <scope>NUCLEOTIDE SEQUENCE</scope>
    <source>
        <strain evidence="11">AA-2017</strain>
        <tissue evidence="11">Whole larva</tissue>
    </source>
</reference>
<dbReference type="InterPro" id="IPR036259">
    <property type="entry name" value="MFS_trans_sf"/>
</dbReference>
<feature type="transmembrane region" description="Helical" evidence="9">
    <location>
        <begin position="52"/>
        <end position="71"/>
    </location>
</feature>
<dbReference type="EMBL" id="JAACXV010019298">
    <property type="protein sequence ID" value="KAF7263813.1"/>
    <property type="molecule type" value="Genomic_DNA"/>
</dbReference>
<gene>
    <name evidence="11" type="ORF">GWI33_001102</name>
</gene>
<dbReference type="SUPFAM" id="SSF103473">
    <property type="entry name" value="MFS general substrate transporter"/>
    <property type="match status" value="1"/>
</dbReference>
<dbReference type="PANTHER" id="PTHR48021:SF46">
    <property type="entry name" value="MAJOR FACILITATOR SUPERFAMILY (MFS) PROFILE DOMAIN-CONTAINING PROTEIN"/>
    <property type="match status" value="1"/>
</dbReference>
<dbReference type="InterPro" id="IPR003663">
    <property type="entry name" value="Sugar/inositol_transpt"/>
</dbReference>
<keyword evidence="4" id="KW-0762">Sugar transport</keyword>
<feature type="transmembrane region" description="Helical" evidence="9">
    <location>
        <begin position="316"/>
        <end position="335"/>
    </location>
</feature>
<feature type="transmembrane region" description="Helical" evidence="9">
    <location>
        <begin position="347"/>
        <end position="366"/>
    </location>
</feature>
<organism evidence="11 12">
    <name type="scientific">Rhynchophorus ferrugineus</name>
    <name type="common">Red palm weevil</name>
    <name type="synonym">Curculio ferrugineus</name>
    <dbReference type="NCBI Taxonomy" id="354439"/>
    <lineage>
        <taxon>Eukaryota</taxon>
        <taxon>Metazoa</taxon>
        <taxon>Ecdysozoa</taxon>
        <taxon>Arthropoda</taxon>
        <taxon>Hexapoda</taxon>
        <taxon>Insecta</taxon>
        <taxon>Pterygota</taxon>
        <taxon>Neoptera</taxon>
        <taxon>Endopterygota</taxon>
        <taxon>Coleoptera</taxon>
        <taxon>Polyphaga</taxon>
        <taxon>Cucujiformia</taxon>
        <taxon>Curculionidae</taxon>
        <taxon>Dryophthorinae</taxon>
        <taxon>Rhynchophorus</taxon>
    </lineage>
</organism>
<keyword evidence="7 9" id="KW-0472">Membrane</keyword>
<dbReference type="PROSITE" id="PS50850">
    <property type="entry name" value="MFS"/>
    <property type="match status" value="1"/>
</dbReference>
<dbReference type="Gene3D" id="1.20.1250.20">
    <property type="entry name" value="MFS general substrate transporter like domains"/>
    <property type="match status" value="1"/>
</dbReference>
<dbReference type="Proteomes" id="UP000625711">
    <property type="component" value="Unassembled WGS sequence"/>
</dbReference>
<feature type="transmembrane region" description="Helical" evidence="9">
    <location>
        <begin position="289"/>
        <end position="309"/>
    </location>
</feature>
<evidence type="ECO:0000256" key="8">
    <source>
        <dbReference type="ARBA" id="ARBA00023180"/>
    </source>
</evidence>
<evidence type="ECO:0000313" key="11">
    <source>
        <dbReference type="EMBL" id="KAF7263813.1"/>
    </source>
</evidence>
<dbReference type="PROSITE" id="PS51257">
    <property type="entry name" value="PROKAR_LIPOPROTEIN"/>
    <property type="match status" value="1"/>
</dbReference>
<dbReference type="PANTHER" id="PTHR48021">
    <property type="match status" value="1"/>
</dbReference>
<comment type="subcellular location">
    <subcellularLocation>
        <location evidence="1">Cell membrane</location>
        <topology evidence="1">Multi-pass membrane protein</topology>
    </subcellularLocation>
</comment>
<name>A0A834HLF5_RHYFE</name>
<feature type="transmembrane region" description="Helical" evidence="9">
    <location>
        <begin position="414"/>
        <end position="436"/>
    </location>
</feature>
<evidence type="ECO:0000259" key="10">
    <source>
        <dbReference type="PROSITE" id="PS50850"/>
    </source>
</evidence>
<feature type="transmembrane region" description="Helical" evidence="9">
    <location>
        <begin position="106"/>
        <end position="128"/>
    </location>
</feature>
<dbReference type="Pfam" id="PF00083">
    <property type="entry name" value="Sugar_tr"/>
    <property type="match status" value="1"/>
</dbReference>
<feature type="transmembrane region" description="Helical" evidence="9">
    <location>
        <begin position="167"/>
        <end position="185"/>
    </location>
</feature>
<evidence type="ECO:0000256" key="2">
    <source>
        <dbReference type="ARBA" id="ARBA00022448"/>
    </source>
</evidence>
<keyword evidence="2" id="KW-0813">Transport</keyword>
<dbReference type="AlphaFoldDB" id="A0A834HLF5"/>
<feature type="transmembrane region" description="Helical" evidence="9">
    <location>
        <begin position="387"/>
        <end position="408"/>
    </location>
</feature>
<keyword evidence="12" id="KW-1185">Reference proteome</keyword>
<evidence type="ECO:0000256" key="6">
    <source>
        <dbReference type="ARBA" id="ARBA00022989"/>
    </source>
</evidence>
<dbReference type="PRINTS" id="PR00171">
    <property type="entry name" value="SUGRTRNSPORT"/>
</dbReference>
<proteinExistence type="predicted"/>
<feature type="transmembrane region" description="Helical" evidence="9">
    <location>
        <begin position="83"/>
        <end position="100"/>
    </location>
</feature>
<evidence type="ECO:0000256" key="1">
    <source>
        <dbReference type="ARBA" id="ARBA00004651"/>
    </source>
</evidence>
<dbReference type="FunFam" id="1.20.1250.20:FF:000218">
    <property type="entry name" value="facilitated trehalose transporter Tret1"/>
    <property type="match status" value="1"/>
</dbReference>
<keyword evidence="6 9" id="KW-1133">Transmembrane helix</keyword>
<comment type="caution">
    <text evidence="11">The sequence shown here is derived from an EMBL/GenBank/DDBJ whole genome shotgun (WGS) entry which is preliminary data.</text>
</comment>
<feature type="transmembrane region" description="Helical" evidence="9">
    <location>
        <begin position="12"/>
        <end position="32"/>
    </location>
</feature>
<accession>A0A834HLF5</accession>
<feature type="domain" description="Major facilitator superfamily (MFS) profile" evidence="10">
    <location>
        <begin position="9"/>
        <end position="440"/>
    </location>
</feature>
<dbReference type="InterPro" id="IPR050549">
    <property type="entry name" value="MFS_Trehalose_Transporter"/>
</dbReference>
<keyword evidence="5 9" id="KW-0812">Transmembrane</keyword>
<dbReference type="InterPro" id="IPR005828">
    <property type="entry name" value="MFS_sugar_transport-like"/>
</dbReference>
<evidence type="ECO:0000256" key="5">
    <source>
        <dbReference type="ARBA" id="ARBA00022692"/>
    </source>
</evidence>
<evidence type="ECO:0000313" key="12">
    <source>
        <dbReference type="Proteomes" id="UP000625711"/>
    </source>
</evidence>
<keyword evidence="8" id="KW-0325">Glycoprotein</keyword>
<sequence>MGTRDKEWPQILAIIVACIPGLTSALLFSWPSPFILVLIQDKEHYDISEDEANLLPVLLPIGVTVSAIFFFKIHDIIGRKYTLIVISIPQALFWIITIFAKDIYTFYIARVLSGVGDAMVYGTVPIYIGEIATPSIRGTWGSGQTFAYNAGFLLINVIGKYCNIQQTSYICLIFPVSFVIIFIWMPETPHYYVMKGQDDKAKASLRWLLRKDNIETDFLQLKSDVQRQISESGTWKDLFIIKSNRKALTTCIFLKYSQAMAGISALETYIQFIFEKSGNLSVSPEMASIYFSAFMWLIMTLLTVTLDIFGRRKSMLISSLGCSMLLLCEAIYFYINEFHPSIDLSAMQWFPLAVLIVYVIFYSVGLGPLPSLMTGELFSVSIKGKGICVSNFSMGIIITIGTFTFKSLNGTVGLYAPFLVYAVSTFASFILSFFLVPETSGKTLEEIQQQLKGNVKK</sequence>
<evidence type="ECO:0000256" key="3">
    <source>
        <dbReference type="ARBA" id="ARBA00022475"/>
    </source>
</evidence>
<dbReference type="InterPro" id="IPR020846">
    <property type="entry name" value="MFS_dom"/>
</dbReference>
<evidence type="ECO:0000256" key="4">
    <source>
        <dbReference type="ARBA" id="ARBA00022597"/>
    </source>
</evidence>
<dbReference type="GO" id="GO:0022857">
    <property type="term" value="F:transmembrane transporter activity"/>
    <property type="evidence" value="ECO:0007669"/>
    <property type="project" value="InterPro"/>
</dbReference>